<keyword evidence="7" id="KW-1133">Transmembrane helix</keyword>
<dbReference type="InterPro" id="IPR028564">
    <property type="entry name" value="MT_TRM10-typ"/>
</dbReference>
<accession>C1MWP7</accession>
<keyword evidence="3" id="KW-0808">Transferase</keyword>
<dbReference type="KEGG" id="mpp:MICPUCDRAFT_70247"/>
<dbReference type="Proteomes" id="UP000001876">
    <property type="component" value="Unassembled WGS sequence"/>
</dbReference>
<evidence type="ECO:0000256" key="5">
    <source>
        <dbReference type="ARBA" id="ARBA00048434"/>
    </source>
</evidence>
<keyword evidence="2" id="KW-0489">Methyltransferase</keyword>
<evidence type="ECO:0000313" key="10">
    <source>
        <dbReference type="Proteomes" id="UP000001876"/>
    </source>
</evidence>
<feature type="transmembrane region" description="Helical" evidence="7">
    <location>
        <begin position="192"/>
        <end position="214"/>
    </location>
</feature>
<dbReference type="EMBL" id="GG663741">
    <property type="protein sequence ID" value="EEH55915.1"/>
    <property type="molecule type" value="Genomic_DNA"/>
</dbReference>
<feature type="domain" description="SAM-dependent MTase TRM10-type" evidence="8">
    <location>
        <begin position="1"/>
        <end position="161"/>
    </location>
</feature>
<dbReference type="Gene3D" id="3.40.1280.30">
    <property type="match status" value="1"/>
</dbReference>
<evidence type="ECO:0000256" key="7">
    <source>
        <dbReference type="SAM" id="Phobius"/>
    </source>
</evidence>
<dbReference type="PANTHER" id="PTHR13563">
    <property type="entry name" value="TRNA (GUANINE-9-) METHYLTRANSFERASE"/>
    <property type="match status" value="1"/>
</dbReference>
<dbReference type="InterPro" id="IPR007356">
    <property type="entry name" value="tRNA_m1G_MeTrfase_euk"/>
</dbReference>
<dbReference type="GeneID" id="9685120"/>
<evidence type="ECO:0000256" key="1">
    <source>
        <dbReference type="ARBA" id="ARBA00012797"/>
    </source>
</evidence>
<keyword evidence="10" id="KW-1185">Reference proteome</keyword>
<evidence type="ECO:0000256" key="2">
    <source>
        <dbReference type="ARBA" id="ARBA00022603"/>
    </source>
</evidence>
<dbReference type="GO" id="GO:0000049">
    <property type="term" value="F:tRNA binding"/>
    <property type="evidence" value="ECO:0007669"/>
    <property type="project" value="TreeGrafter"/>
</dbReference>
<dbReference type="STRING" id="564608.C1MWP7"/>
<dbReference type="GO" id="GO:0008168">
    <property type="term" value="F:methyltransferase activity"/>
    <property type="evidence" value="ECO:0007669"/>
    <property type="project" value="UniProtKB-KW"/>
</dbReference>
<feature type="compositionally biased region" description="Basic residues" evidence="6">
    <location>
        <begin position="176"/>
        <end position="191"/>
    </location>
</feature>
<dbReference type="GO" id="GO:0002939">
    <property type="term" value="P:tRNA N1-guanine methylation"/>
    <property type="evidence" value="ECO:0007669"/>
    <property type="project" value="TreeGrafter"/>
</dbReference>
<dbReference type="EC" id="2.1.1.221" evidence="1"/>
<evidence type="ECO:0000259" key="8">
    <source>
        <dbReference type="PROSITE" id="PS51675"/>
    </source>
</evidence>
<dbReference type="GO" id="GO:0005634">
    <property type="term" value="C:nucleus"/>
    <property type="evidence" value="ECO:0007669"/>
    <property type="project" value="TreeGrafter"/>
</dbReference>
<evidence type="ECO:0000256" key="3">
    <source>
        <dbReference type="ARBA" id="ARBA00022679"/>
    </source>
</evidence>
<reference evidence="9 10" key="1">
    <citation type="journal article" date="2009" name="Science">
        <title>Green evolution and dynamic adaptations revealed by genomes of the marine picoeukaryotes Micromonas.</title>
        <authorList>
            <person name="Worden A.Z."/>
            <person name="Lee J.H."/>
            <person name="Mock T."/>
            <person name="Rouze P."/>
            <person name="Simmons M.P."/>
            <person name="Aerts A.L."/>
            <person name="Allen A.E."/>
            <person name="Cuvelier M.L."/>
            <person name="Derelle E."/>
            <person name="Everett M.V."/>
            <person name="Foulon E."/>
            <person name="Grimwood J."/>
            <person name="Gundlach H."/>
            <person name="Henrissat B."/>
            <person name="Napoli C."/>
            <person name="McDonald S.M."/>
            <person name="Parker M.S."/>
            <person name="Rombauts S."/>
            <person name="Salamov A."/>
            <person name="Von Dassow P."/>
            <person name="Badger J.H."/>
            <person name="Coutinho P.M."/>
            <person name="Demir E."/>
            <person name="Dubchak I."/>
            <person name="Gentemann C."/>
            <person name="Eikrem W."/>
            <person name="Gready J.E."/>
            <person name="John U."/>
            <person name="Lanier W."/>
            <person name="Lindquist E.A."/>
            <person name="Lucas S."/>
            <person name="Mayer K.F."/>
            <person name="Moreau H."/>
            <person name="Not F."/>
            <person name="Otillar R."/>
            <person name="Panaud O."/>
            <person name="Pangilinan J."/>
            <person name="Paulsen I."/>
            <person name="Piegu B."/>
            <person name="Poliakov A."/>
            <person name="Robbens S."/>
            <person name="Schmutz J."/>
            <person name="Toulza E."/>
            <person name="Wyss T."/>
            <person name="Zelensky A."/>
            <person name="Zhou K."/>
            <person name="Armbrust E.V."/>
            <person name="Bhattacharya D."/>
            <person name="Goodenough U.W."/>
            <person name="Van de Peer Y."/>
            <person name="Grigoriev I.V."/>
        </authorList>
    </citation>
    <scope>NUCLEOTIDE SEQUENCE [LARGE SCALE GENOMIC DNA]</scope>
    <source>
        <strain evidence="9 10">CCMP1545</strain>
    </source>
</reference>
<dbReference type="OrthoDB" id="278300at2759"/>
<comment type="catalytic activity">
    <reaction evidence="5">
        <text>guanosine(9) in tRNA + S-adenosyl-L-methionine = N(1)-methylguanosine(9) in tRNA + S-adenosyl-L-homocysteine + H(+)</text>
        <dbReference type="Rhea" id="RHEA:43156"/>
        <dbReference type="Rhea" id="RHEA-COMP:10367"/>
        <dbReference type="Rhea" id="RHEA-COMP:10368"/>
        <dbReference type="ChEBI" id="CHEBI:15378"/>
        <dbReference type="ChEBI" id="CHEBI:57856"/>
        <dbReference type="ChEBI" id="CHEBI:59789"/>
        <dbReference type="ChEBI" id="CHEBI:73542"/>
        <dbReference type="ChEBI" id="CHEBI:74269"/>
        <dbReference type="EC" id="2.1.1.221"/>
    </reaction>
</comment>
<protein>
    <recommendedName>
        <fullName evidence="1">tRNA (guanine(9)-N(1))-methyltransferase</fullName>
        <ecNumber evidence="1">2.1.1.221</ecNumber>
    </recommendedName>
</protein>
<dbReference type="AlphaFoldDB" id="C1MWP7"/>
<keyword evidence="7" id="KW-0472">Membrane</keyword>
<dbReference type="RefSeq" id="XP_003059963.1">
    <property type="nucleotide sequence ID" value="XM_003059917.1"/>
</dbReference>
<keyword evidence="7" id="KW-0812">Transmembrane</keyword>
<evidence type="ECO:0000313" key="9">
    <source>
        <dbReference type="EMBL" id="EEH55915.1"/>
    </source>
</evidence>
<feature type="region of interest" description="Disordered" evidence="6">
    <location>
        <begin position="122"/>
        <end position="191"/>
    </location>
</feature>
<dbReference type="PANTHER" id="PTHR13563:SF13">
    <property type="entry name" value="TRNA METHYLTRANSFERASE 10 HOMOLOG A"/>
    <property type="match status" value="1"/>
</dbReference>
<dbReference type="PROSITE" id="PS51675">
    <property type="entry name" value="SAM_MT_TRM10"/>
    <property type="match status" value="1"/>
</dbReference>
<evidence type="ECO:0000256" key="4">
    <source>
        <dbReference type="ARBA" id="ARBA00022691"/>
    </source>
</evidence>
<sequence length="215" mass="23653">MTGDVERYLARDHCAARWPVLISAKDFAAAAREHAGGASARGRASASGGPRVVVLSPDAPECLTDVRRDTVYVVGGLCDYKRIANATLDRAAAAKVEARRLPLREAFGNNFSVNILTVNQARSTDRGRAVPRVAQRRGLGGRVREGAAEAEDGRARREGARGGLAEPAQEREEERRRRRRNRRRRRRRRRRGFVSVSLSATPLNSYSLLATVALL</sequence>
<gene>
    <name evidence="9" type="ORF">MICPUCDRAFT_70247</name>
</gene>
<organism evidence="10">
    <name type="scientific">Micromonas pusilla (strain CCMP1545)</name>
    <name type="common">Picoplanktonic green alga</name>
    <dbReference type="NCBI Taxonomy" id="564608"/>
    <lineage>
        <taxon>Eukaryota</taxon>
        <taxon>Viridiplantae</taxon>
        <taxon>Chlorophyta</taxon>
        <taxon>Mamiellophyceae</taxon>
        <taxon>Mamiellales</taxon>
        <taxon>Mamiellaceae</taxon>
        <taxon>Micromonas</taxon>
    </lineage>
</organism>
<dbReference type="InterPro" id="IPR038459">
    <property type="entry name" value="MT_TRM10-typ_sf"/>
</dbReference>
<name>C1MWP7_MICPC</name>
<keyword evidence="4" id="KW-0949">S-adenosyl-L-methionine</keyword>
<feature type="compositionally biased region" description="Basic and acidic residues" evidence="6">
    <location>
        <begin position="142"/>
        <end position="160"/>
    </location>
</feature>
<proteinExistence type="predicted"/>
<evidence type="ECO:0000256" key="6">
    <source>
        <dbReference type="SAM" id="MobiDB-lite"/>
    </source>
</evidence>